<dbReference type="PANTHER" id="PTHR47592:SF29">
    <property type="entry name" value="ZINC FINGER, CCHC-TYPE"/>
    <property type="match status" value="1"/>
</dbReference>
<keyword evidence="1" id="KW-0479">Metal-binding</keyword>
<dbReference type="InterPro" id="IPR036397">
    <property type="entry name" value="RNaseH_sf"/>
</dbReference>
<keyword evidence="1" id="KW-0863">Zinc-finger</keyword>
<dbReference type="PROSITE" id="PS50158">
    <property type="entry name" value="ZF_CCHC"/>
    <property type="match status" value="1"/>
</dbReference>
<accession>A0A6L2L8Z1</accession>
<name>A0A6L2L8Z1_TANCI</name>
<dbReference type="InterPro" id="IPR054722">
    <property type="entry name" value="PolX-like_BBD"/>
</dbReference>
<dbReference type="InterPro" id="IPR036875">
    <property type="entry name" value="Znf_CCHC_sf"/>
</dbReference>
<evidence type="ECO:0000259" key="2">
    <source>
        <dbReference type="PROSITE" id="PS50158"/>
    </source>
</evidence>
<protein>
    <submittedName>
        <fullName evidence="3">Zinc finger, CCHC-type</fullName>
    </submittedName>
</protein>
<dbReference type="SUPFAM" id="SSF57756">
    <property type="entry name" value="Retrovirus zinc finger-like domains"/>
    <property type="match status" value="1"/>
</dbReference>
<dbReference type="SUPFAM" id="SSF53098">
    <property type="entry name" value="Ribonuclease H-like"/>
    <property type="match status" value="1"/>
</dbReference>
<dbReference type="InterPro" id="IPR012337">
    <property type="entry name" value="RNaseH-like_sf"/>
</dbReference>
<dbReference type="Pfam" id="PF22936">
    <property type="entry name" value="Pol_BBD"/>
    <property type="match status" value="1"/>
</dbReference>
<feature type="domain" description="CCHC-type" evidence="2">
    <location>
        <begin position="20"/>
        <end position="33"/>
    </location>
</feature>
<dbReference type="GO" id="GO:0003676">
    <property type="term" value="F:nucleic acid binding"/>
    <property type="evidence" value="ECO:0007669"/>
    <property type="project" value="InterPro"/>
</dbReference>
<sequence>MSTNQHNGGSSSNKKPKLECWKCGKTCHFKRDCHIVSEAFYVHVVAIAWWIDSGATTHVCKDRCWFKTYEPMEDGSILYMGDDNFAHVYGKGSVVMEFSSRKSITLFNVLYVPKLRKNLISGHVLNKCGYKQVYESDKYILSKSGVFVGFGYYKNAPYTPQQNGVAERGNRALKKTVNYMLSYSGLSKGFWGDAMLTACYLLNMKEAIDDEIGSIMENNTWVLSDLPPGCKPLGCKWIFKRKMKVDGTIEKFKARLVMDLEIREVVVRHVVVEMDLKGPVANCPSLTHKGYLVTFVVEDVLECVLLLEMDFDGACGDEGDFFLGGSKGVLSFGCFSLEDVACEKCGENIKKMVFEGDDYKNSRKDGPSLSSNDEDEEEVTEGGATLFHFSLLGFLKMSKGSMTRSWNVNLASRTMAWGFVWRMTNGFIKSEKRLEAYSLKEWKHAICFNEGWSDESSFMKETFFKSTV</sequence>
<reference evidence="3" key="1">
    <citation type="journal article" date="2019" name="Sci. Rep.">
        <title>Draft genome of Tanacetum cinerariifolium, the natural source of mosquito coil.</title>
        <authorList>
            <person name="Yamashiro T."/>
            <person name="Shiraishi A."/>
            <person name="Satake H."/>
            <person name="Nakayama K."/>
        </authorList>
    </citation>
    <scope>NUCLEOTIDE SEQUENCE</scope>
</reference>
<keyword evidence="1" id="KW-0862">Zinc</keyword>
<proteinExistence type="predicted"/>
<dbReference type="Gene3D" id="3.30.420.10">
    <property type="entry name" value="Ribonuclease H-like superfamily/Ribonuclease H"/>
    <property type="match status" value="1"/>
</dbReference>
<evidence type="ECO:0000313" key="3">
    <source>
        <dbReference type="EMBL" id="GEU58291.1"/>
    </source>
</evidence>
<dbReference type="EMBL" id="BKCJ010003976">
    <property type="protein sequence ID" value="GEU58291.1"/>
    <property type="molecule type" value="Genomic_DNA"/>
</dbReference>
<organism evidence="3">
    <name type="scientific">Tanacetum cinerariifolium</name>
    <name type="common">Dalmatian daisy</name>
    <name type="synonym">Chrysanthemum cinerariifolium</name>
    <dbReference type="NCBI Taxonomy" id="118510"/>
    <lineage>
        <taxon>Eukaryota</taxon>
        <taxon>Viridiplantae</taxon>
        <taxon>Streptophyta</taxon>
        <taxon>Embryophyta</taxon>
        <taxon>Tracheophyta</taxon>
        <taxon>Spermatophyta</taxon>
        <taxon>Magnoliopsida</taxon>
        <taxon>eudicotyledons</taxon>
        <taxon>Gunneridae</taxon>
        <taxon>Pentapetalae</taxon>
        <taxon>asterids</taxon>
        <taxon>campanulids</taxon>
        <taxon>Asterales</taxon>
        <taxon>Asteraceae</taxon>
        <taxon>Asteroideae</taxon>
        <taxon>Anthemideae</taxon>
        <taxon>Anthemidinae</taxon>
        <taxon>Tanacetum</taxon>
    </lineage>
</organism>
<dbReference type="GO" id="GO:0008270">
    <property type="term" value="F:zinc ion binding"/>
    <property type="evidence" value="ECO:0007669"/>
    <property type="project" value="UniProtKB-KW"/>
</dbReference>
<evidence type="ECO:0000256" key="1">
    <source>
        <dbReference type="PROSITE-ProRule" id="PRU00047"/>
    </source>
</evidence>
<gene>
    <name evidence="3" type="ORF">Tci_030269</name>
</gene>
<dbReference type="InterPro" id="IPR001878">
    <property type="entry name" value="Znf_CCHC"/>
</dbReference>
<dbReference type="AlphaFoldDB" id="A0A6L2L8Z1"/>
<comment type="caution">
    <text evidence="3">The sequence shown here is derived from an EMBL/GenBank/DDBJ whole genome shotgun (WGS) entry which is preliminary data.</text>
</comment>
<dbReference type="PANTHER" id="PTHR47592">
    <property type="entry name" value="PBF68 PROTEIN"/>
    <property type="match status" value="1"/>
</dbReference>